<proteinExistence type="predicted"/>
<dbReference type="Proteomes" id="UP001189429">
    <property type="component" value="Unassembled WGS sequence"/>
</dbReference>
<protein>
    <submittedName>
        <fullName evidence="1">Uncharacterized protein</fullName>
    </submittedName>
</protein>
<comment type="caution">
    <text evidence="1">The sequence shown here is derived from an EMBL/GenBank/DDBJ whole genome shotgun (WGS) entry which is preliminary data.</text>
</comment>
<gene>
    <name evidence="1" type="ORF">PCOR1329_LOCUS69213</name>
</gene>
<name>A0ABN9WTB5_9DINO</name>
<evidence type="ECO:0000313" key="2">
    <source>
        <dbReference type="Proteomes" id="UP001189429"/>
    </source>
</evidence>
<evidence type="ECO:0000313" key="1">
    <source>
        <dbReference type="EMBL" id="CAK0888414.1"/>
    </source>
</evidence>
<organism evidence="1 2">
    <name type="scientific">Prorocentrum cordatum</name>
    <dbReference type="NCBI Taxonomy" id="2364126"/>
    <lineage>
        <taxon>Eukaryota</taxon>
        <taxon>Sar</taxon>
        <taxon>Alveolata</taxon>
        <taxon>Dinophyceae</taxon>
        <taxon>Prorocentrales</taxon>
        <taxon>Prorocentraceae</taxon>
        <taxon>Prorocentrum</taxon>
    </lineage>
</organism>
<reference evidence="1" key="1">
    <citation type="submission" date="2023-10" db="EMBL/GenBank/DDBJ databases">
        <authorList>
            <person name="Chen Y."/>
            <person name="Shah S."/>
            <person name="Dougan E. K."/>
            <person name="Thang M."/>
            <person name="Chan C."/>
        </authorList>
    </citation>
    <scope>NUCLEOTIDE SEQUENCE [LARGE SCALE GENOMIC DNA]</scope>
</reference>
<keyword evidence="2" id="KW-1185">Reference proteome</keyword>
<dbReference type="EMBL" id="CAUYUJ010019071">
    <property type="protein sequence ID" value="CAK0888414.1"/>
    <property type="molecule type" value="Genomic_DNA"/>
</dbReference>
<accession>A0ABN9WTB5</accession>
<sequence>MDSGSLLGILGLSSSQVEEAERAATVVDAREAFTEVLAEADIEALYVYHQPGEARDLNLSDWLGVPWDVAALGQPCCAATQRLWRLNRIVERLASALGDGADWVGIYRVVDGLHSQCLLKEAYRGSVSRGIFPLTDEFAKGSNNSTCAMQRRATIVGDTSVLKQGQPYYE</sequence>